<name>A0A0P1F1P4_9RHOB</name>
<sequence length="41" mass="4547">MLVTAILRLVMRVVNATAYANQLRAERVLNAHLARAGNKLD</sequence>
<accession>A0A0P1F1P4</accession>
<dbReference type="RefSeq" id="WP_268873762.1">
    <property type="nucleotide sequence ID" value="NZ_CYRX01000032.1"/>
</dbReference>
<proteinExistence type="predicted"/>
<organism evidence="1 2">
    <name type="scientific">Thalassobacter stenotrophicus</name>
    <dbReference type="NCBI Taxonomy" id="266809"/>
    <lineage>
        <taxon>Bacteria</taxon>
        <taxon>Pseudomonadati</taxon>
        <taxon>Pseudomonadota</taxon>
        <taxon>Alphaproteobacteria</taxon>
        <taxon>Rhodobacterales</taxon>
        <taxon>Roseobacteraceae</taxon>
        <taxon>Thalassobacter</taxon>
    </lineage>
</organism>
<dbReference type="EMBL" id="CYRX01000032">
    <property type="protein sequence ID" value="CUH61527.1"/>
    <property type="molecule type" value="Genomic_DNA"/>
</dbReference>
<protein>
    <submittedName>
        <fullName evidence="1">Uncharacterized protein</fullName>
    </submittedName>
</protein>
<dbReference type="AlphaFoldDB" id="A0A0P1F1P4"/>
<dbReference type="Proteomes" id="UP000051298">
    <property type="component" value="Unassembled WGS sequence"/>
</dbReference>
<evidence type="ECO:0000313" key="1">
    <source>
        <dbReference type="EMBL" id="CUH61527.1"/>
    </source>
</evidence>
<gene>
    <name evidence="1" type="ORF">THS5294_02838</name>
</gene>
<reference evidence="1 2" key="1">
    <citation type="submission" date="2015-09" db="EMBL/GenBank/DDBJ databases">
        <authorList>
            <consortium name="Swine Surveillance"/>
        </authorList>
    </citation>
    <scope>NUCLEOTIDE SEQUENCE [LARGE SCALE GENOMIC DNA]</scope>
    <source>
        <strain evidence="1 2">CECT 5294</strain>
    </source>
</reference>
<evidence type="ECO:0000313" key="2">
    <source>
        <dbReference type="Proteomes" id="UP000051298"/>
    </source>
</evidence>